<dbReference type="RefSeq" id="WP_263996886.1">
    <property type="nucleotide sequence ID" value="NZ_JACKVK010000008.1"/>
</dbReference>
<dbReference type="InterPro" id="IPR036271">
    <property type="entry name" value="Tet_transcr_reg_TetR-rel_C_sf"/>
</dbReference>
<dbReference type="InterPro" id="IPR009057">
    <property type="entry name" value="Homeodomain-like_sf"/>
</dbReference>
<dbReference type="Pfam" id="PF16925">
    <property type="entry name" value="TetR_C_13"/>
    <property type="match status" value="1"/>
</dbReference>
<dbReference type="Pfam" id="PF00440">
    <property type="entry name" value="TetR_N"/>
    <property type="match status" value="1"/>
</dbReference>
<dbReference type="EMBL" id="JACKVK010000008">
    <property type="protein sequence ID" value="MCV7422143.1"/>
    <property type="molecule type" value="Genomic_DNA"/>
</dbReference>
<keyword evidence="2 4" id="KW-0238">DNA-binding</keyword>
<reference evidence="6" key="2">
    <citation type="journal article" date="2022" name="BMC Genomics">
        <title>Comparative genome analysis of mycobacteria focusing on tRNA and non-coding RNA.</title>
        <authorList>
            <person name="Behra P.R.K."/>
            <person name="Pettersson B.M.F."/>
            <person name="Ramesh M."/>
            <person name="Das S."/>
            <person name="Dasgupta S."/>
            <person name="Kirsebom L.A."/>
        </authorList>
    </citation>
    <scope>NUCLEOTIDE SEQUENCE</scope>
    <source>
        <strain evidence="6">DSM 44838</strain>
    </source>
</reference>
<dbReference type="Proteomes" id="UP001141629">
    <property type="component" value="Unassembled WGS sequence"/>
</dbReference>
<dbReference type="SUPFAM" id="SSF48498">
    <property type="entry name" value="Tetracyclin repressor-like, C-terminal domain"/>
    <property type="match status" value="1"/>
</dbReference>
<dbReference type="PRINTS" id="PR00455">
    <property type="entry name" value="HTHTETR"/>
</dbReference>
<evidence type="ECO:0000256" key="1">
    <source>
        <dbReference type="ARBA" id="ARBA00023015"/>
    </source>
</evidence>
<evidence type="ECO:0000256" key="3">
    <source>
        <dbReference type="ARBA" id="ARBA00023163"/>
    </source>
</evidence>
<feature type="DNA-binding region" description="H-T-H motif" evidence="4">
    <location>
        <begin position="27"/>
        <end position="46"/>
    </location>
</feature>
<dbReference type="AlphaFoldDB" id="A0A9X2YMK0"/>
<dbReference type="PANTHER" id="PTHR47506:SF1">
    <property type="entry name" value="HTH-TYPE TRANSCRIPTIONAL REGULATOR YJDC"/>
    <property type="match status" value="1"/>
</dbReference>
<dbReference type="SUPFAM" id="SSF46689">
    <property type="entry name" value="Homeodomain-like"/>
    <property type="match status" value="1"/>
</dbReference>
<dbReference type="Gene3D" id="1.10.357.10">
    <property type="entry name" value="Tetracycline Repressor, domain 2"/>
    <property type="match status" value="1"/>
</dbReference>
<feature type="domain" description="HTH tetR-type" evidence="5">
    <location>
        <begin position="4"/>
        <end position="64"/>
    </location>
</feature>
<reference evidence="6" key="1">
    <citation type="submission" date="2020-07" db="EMBL/GenBank/DDBJ databases">
        <authorList>
            <person name="Pettersson B.M.F."/>
            <person name="Behra P.R.K."/>
            <person name="Ramesh M."/>
            <person name="Das S."/>
            <person name="Dasgupta S."/>
            <person name="Kirsebom L.A."/>
        </authorList>
    </citation>
    <scope>NUCLEOTIDE SEQUENCE</scope>
    <source>
        <strain evidence="6">DSM 44838</strain>
    </source>
</reference>
<dbReference type="InterPro" id="IPR011075">
    <property type="entry name" value="TetR_C"/>
</dbReference>
<comment type="caution">
    <text evidence="6">The sequence shown here is derived from an EMBL/GenBank/DDBJ whole genome shotgun (WGS) entry which is preliminary data.</text>
</comment>
<name>A0A9X2YMK0_9MYCO</name>
<keyword evidence="1" id="KW-0805">Transcription regulation</keyword>
<organism evidence="6 7">
    <name type="scientific">Mycobacterium yunnanensis</name>
    <dbReference type="NCBI Taxonomy" id="368477"/>
    <lineage>
        <taxon>Bacteria</taxon>
        <taxon>Bacillati</taxon>
        <taxon>Actinomycetota</taxon>
        <taxon>Actinomycetes</taxon>
        <taxon>Mycobacteriales</taxon>
        <taxon>Mycobacteriaceae</taxon>
        <taxon>Mycobacterium</taxon>
    </lineage>
</organism>
<dbReference type="GO" id="GO:0003677">
    <property type="term" value="F:DNA binding"/>
    <property type="evidence" value="ECO:0007669"/>
    <property type="project" value="UniProtKB-UniRule"/>
</dbReference>
<gene>
    <name evidence="6" type="ORF">H7K45_16460</name>
</gene>
<proteinExistence type="predicted"/>
<evidence type="ECO:0000313" key="6">
    <source>
        <dbReference type="EMBL" id="MCV7422143.1"/>
    </source>
</evidence>
<evidence type="ECO:0000256" key="4">
    <source>
        <dbReference type="PROSITE-ProRule" id="PRU00335"/>
    </source>
</evidence>
<evidence type="ECO:0000256" key="2">
    <source>
        <dbReference type="ARBA" id="ARBA00023125"/>
    </source>
</evidence>
<dbReference type="InterPro" id="IPR001647">
    <property type="entry name" value="HTH_TetR"/>
</dbReference>
<dbReference type="PROSITE" id="PS50977">
    <property type="entry name" value="HTH_TETR_2"/>
    <property type="match status" value="1"/>
</dbReference>
<evidence type="ECO:0000313" key="7">
    <source>
        <dbReference type="Proteomes" id="UP001141629"/>
    </source>
</evidence>
<accession>A0A9X2YMK0</accession>
<dbReference type="PANTHER" id="PTHR47506">
    <property type="entry name" value="TRANSCRIPTIONAL REGULATORY PROTEIN"/>
    <property type="match status" value="1"/>
</dbReference>
<keyword evidence="7" id="KW-1185">Reference proteome</keyword>
<protein>
    <submittedName>
        <fullName evidence="6">TetR/AcrR family transcriptional regulator</fullName>
    </submittedName>
</protein>
<sequence>MGRPSVKEQLVGRTLGVWIERGFEGASVNDLVAAAGVPKGSFYNHFSSKERFAVEHVNRYVPTLALESLADAPGPFVDAVREHFARLVALRRDGRMEFGCLLGTFSNSATEAYPDLREAVRTSFGQWIDVLTAVLVRARDAGELSTDRAPADVAAALVDGFEGAVARSRATGALDPLDVFLAVTLEELTR</sequence>
<keyword evidence="3" id="KW-0804">Transcription</keyword>
<evidence type="ECO:0000259" key="5">
    <source>
        <dbReference type="PROSITE" id="PS50977"/>
    </source>
</evidence>